<dbReference type="InterPro" id="IPR018497">
    <property type="entry name" value="Peptidase_M13_C"/>
</dbReference>
<feature type="domain" description="Peptidase M13 C-terminal" evidence="1">
    <location>
        <begin position="36"/>
        <end position="116"/>
    </location>
</feature>
<reference evidence="2 3" key="1">
    <citation type="submission" date="2014-03" db="EMBL/GenBank/DDBJ databases">
        <title>Draft genome of the hookworm Oesophagostomum dentatum.</title>
        <authorList>
            <person name="Mitreva M."/>
        </authorList>
    </citation>
    <scope>NUCLEOTIDE SEQUENCE [LARGE SCALE GENOMIC DNA]</scope>
    <source>
        <strain evidence="2 3">OD-Hann</strain>
    </source>
</reference>
<sequence length="118" mass="13327">MLESILRGGLRKHMKIRSLGGVLAFLTYHPDGYGTEAWRAYGQHTYRKVAGLELSNEQMFFVGYAQSWCALKSKQQRGVHMVEKLRVTGTLQNSPDFATAFSCPLNSPMNPSQKCTLW</sequence>
<dbReference type="GO" id="GO:0005886">
    <property type="term" value="C:plasma membrane"/>
    <property type="evidence" value="ECO:0007669"/>
    <property type="project" value="TreeGrafter"/>
</dbReference>
<dbReference type="InterPro" id="IPR000718">
    <property type="entry name" value="Peptidase_M13"/>
</dbReference>
<dbReference type="GO" id="GO:0016485">
    <property type="term" value="P:protein processing"/>
    <property type="evidence" value="ECO:0007669"/>
    <property type="project" value="TreeGrafter"/>
</dbReference>
<organism evidence="2 3">
    <name type="scientific">Oesophagostomum dentatum</name>
    <name type="common">Nodular worm</name>
    <dbReference type="NCBI Taxonomy" id="61180"/>
    <lineage>
        <taxon>Eukaryota</taxon>
        <taxon>Metazoa</taxon>
        <taxon>Ecdysozoa</taxon>
        <taxon>Nematoda</taxon>
        <taxon>Chromadorea</taxon>
        <taxon>Rhabditida</taxon>
        <taxon>Rhabditina</taxon>
        <taxon>Rhabditomorpha</taxon>
        <taxon>Strongyloidea</taxon>
        <taxon>Strongylidae</taxon>
        <taxon>Oesophagostomum</taxon>
    </lineage>
</organism>
<name>A0A0B1TSJ6_OESDE</name>
<accession>A0A0B1TSJ6</accession>
<dbReference type="Gene3D" id="3.40.390.10">
    <property type="entry name" value="Collagenase (Catalytic Domain)"/>
    <property type="match status" value="1"/>
</dbReference>
<gene>
    <name evidence="2" type="ORF">OESDEN_01204</name>
</gene>
<dbReference type="PANTHER" id="PTHR11733:SF133">
    <property type="entry name" value="PHOSPHATE-REGULATING NEUTRAL ENDOPEPTIDASE PHEX"/>
    <property type="match status" value="1"/>
</dbReference>
<dbReference type="Pfam" id="PF01431">
    <property type="entry name" value="Peptidase_M13"/>
    <property type="match status" value="1"/>
</dbReference>
<dbReference type="SUPFAM" id="SSF55486">
    <property type="entry name" value="Metalloproteases ('zincins'), catalytic domain"/>
    <property type="match status" value="1"/>
</dbReference>
<protein>
    <submittedName>
        <fullName evidence="2">Peptidase family M13</fullName>
    </submittedName>
</protein>
<dbReference type="PANTHER" id="PTHR11733">
    <property type="entry name" value="ZINC METALLOPROTEASE FAMILY M13 NEPRILYSIN-RELATED"/>
    <property type="match status" value="1"/>
</dbReference>
<keyword evidence="3" id="KW-1185">Reference proteome</keyword>
<dbReference type="AlphaFoldDB" id="A0A0B1TSJ6"/>
<dbReference type="GO" id="GO:0004222">
    <property type="term" value="F:metalloendopeptidase activity"/>
    <property type="evidence" value="ECO:0007669"/>
    <property type="project" value="InterPro"/>
</dbReference>
<evidence type="ECO:0000313" key="2">
    <source>
        <dbReference type="EMBL" id="KHJ98812.1"/>
    </source>
</evidence>
<evidence type="ECO:0000259" key="1">
    <source>
        <dbReference type="Pfam" id="PF01431"/>
    </source>
</evidence>
<dbReference type="Proteomes" id="UP000053660">
    <property type="component" value="Unassembled WGS sequence"/>
</dbReference>
<evidence type="ECO:0000313" key="3">
    <source>
        <dbReference type="Proteomes" id="UP000053660"/>
    </source>
</evidence>
<dbReference type="OrthoDB" id="6475849at2759"/>
<dbReference type="EMBL" id="KN549272">
    <property type="protein sequence ID" value="KHJ98812.1"/>
    <property type="molecule type" value="Genomic_DNA"/>
</dbReference>
<dbReference type="PROSITE" id="PS51885">
    <property type="entry name" value="NEPRILYSIN"/>
    <property type="match status" value="1"/>
</dbReference>
<dbReference type="InterPro" id="IPR024079">
    <property type="entry name" value="MetalloPept_cat_dom_sf"/>
</dbReference>
<proteinExistence type="predicted"/>